<comment type="caution">
    <text evidence="1">The sequence shown here is derived from an EMBL/GenBank/DDBJ whole genome shotgun (WGS) entry which is preliminary data.</text>
</comment>
<reference evidence="1" key="1">
    <citation type="submission" date="2019-08" db="EMBL/GenBank/DDBJ databases">
        <authorList>
            <person name="Kucharzyk K."/>
            <person name="Murdoch R.W."/>
            <person name="Higgins S."/>
            <person name="Loffler F."/>
        </authorList>
    </citation>
    <scope>NUCLEOTIDE SEQUENCE</scope>
</reference>
<protein>
    <recommendedName>
        <fullName evidence="2">Porin domain-containing protein</fullName>
    </recommendedName>
</protein>
<dbReference type="Gene3D" id="2.40.160.10">
    <property type="entry name" value="Porin"/>
    <property type="match status" value="1"/>
</dbReference>
<accession>A0A645AFS7</accession>
<dbReference type="AlphaFoldDB" id="A0A645AFS7"/>
<dbReference type="InterPro" id="IPR023614">
    <property type="entry name" value="Porin_dom_sf"/>
</dbReference>
<organism evidence="1">
    <name type="scientific">bioreactor metagenome</name>
    <dbReference type="NCBI Taxonomy" id="1076179"/>
    <lineage>
        <taxon>unclassified sequences</taxon>
        <taxon>metagenomes</taxon>
        <taxon>ecological metagenomes</taxon>
    </lineage>
</organism>
<evidence type="ECO:0008006" key="2">
    <source>
        <dbReference type="Google" id="ProtNLM"/>
    </source>
</evidence>
<name>A0A645AFS7_9ZZZZ</name>
<dbReference type="EMBL" id="VSSQ01013685">
    <property type="protein sequence ID" value="MPM52040.1"/>
    <property type="molecule type" value="Genomic_DNA"/>
</dbReference>
<dbReference type="SUPFAM" id="SSF56935">
    <property type="entry name" value="Porins"/>
    <property type="match status" value="1"/>
</dbReference>
<gene>
    <name evidence="1" type="ORF">SDC9_98793</name>
</gene>
<sequence length="401" mass="45346">MLKKLVVEFKDELDALGVKVDKLDSRVAVLEKRLGGWSIGGQIRYDVYFTGEDGTASAYSAGSVMSGADSNHSFTFNRARLWFTRVVNDDVSIYARLRNTGNSNAGMGNNGVMWQYFWADVKLGWDFNMRIGKMGLDWEADAGLYAAGENDGIVLADTTVNGMRFTRAFGMGDFTLFVGQDDGAWNTAVPPALTRSDVLAYGARLNFNFNEQFRLAGNYYKRDAETDTVTPDAQWYWIDAAFNFTPSIALKGMYIWQDLNSGLASLDSNAMKLVLDVKQDALKFTSLWVEYATFDQGFVAKEAYNQGLYNQAEPLGWYAADAKVLFIRADQKWNDKWSSFLRYVNKNSDIDALDLKNYTVGFAYRYNPAVTFELMYDKVDYDDLYPVADDHAVRFRTIVNF</sequence>
<proteinExistence type="predicted"/>
<evidence type="ECO:0000313" key="1">
    <source>
        <dbReference type="EMBL" id="MPM52040.1"/>
    </source>
</evidence>